<name>A0A7W9PH61_9NOCA</name>
<dbReference type="SMART" id="SM00530">
    <property type="entry name" value="HTH_XRE"/>
    <property type="match status" value="1"/>
</dbReference>
<dbReference type="GO" id="GO:0003677">
    <property type="term" value="F:DNA binding"/>
    <property type="evidence" value="ECO:0007669"/>
    <property type="project" value="InterPro"/>
</dbReference>
<dbReference type="AlphaFoldDB" id="A0A7W9PH61"/>
<evidence type="ECO:0000313" key="2">
    <source>
        <dbReference type="EMBL" id="MBB5915539.1"/>
    </source>
</evidence>
<dbReference type="InterPro" id="IPR010982">
    <property type="entry name" value="Lambda_DNA-bd_dom_sf"/>
</dbReference>
<gene>
    <name evidence="2" type="ORF">BJY24_004451</name>
</gene>
<dbReference type="Pfam" id="PF19054">
    <property type="entry name" value="DUF5753"/>
    <property type="match status" value="1"/>
</dbReference>
<dbReference type="Pfam" id="PF13560">
    <property type="entry name" value="HTH_31"/>
    <property type="match status" value="1"/>
</dbReference>
<dbReference type="InterPro" id="IPR001387">
    <property type="entry name" value="Cro/C1-type_HTH"/>
</dbReference>
<comment type="caution">
    <text evidence="2">The sequence shown here is derived from an EMBL/GenBank/DDBJ whole genome shotgun (WGS) entry which is preliminary data.</text>
</comment>
<accession>A0A7W9PH61</accession>
<proteinExistence type="predicted"/>
<dbReference type="Proteomes" id="UP000540412">
    <property type="component" value="Unassembled WGS sequence"/>
</dbReference>
<reference evidence="2 3" key="1">
    <citation type="submission" date="2020-08" db="EMBL/GenBank/DDBJ databases">
        <title>Sequencing the genomes of 1000 actinobacteria strains.</title>
        <authorList>
            <person name="Klenk H.-P."/>
        </authorList>
    </citation>
    <scope>NUCLEOTIDE SEQUENCE [LARGE SCALE GENOMIC DNA]</scope>
    <source>
        <strain evidence="2 3">DSM 43582</strain>
    </source>
</reference>
<dbReference type="PROSITE" id="PS50943">
    <property type="entry name" value="HTH_CROC1"/>
    <property type="match status" value="1"/>
</dbReference>
<organism evidence="2 3">
    <name type="scientific">Nocardia transvalensis</name>
    <dbReference type="NCBI Taxonomy" id="37333"/>
    <lineage>
        <taxon>Bacteria</taxon>
        <taxon>Bacillati</taxon>
        <taxon>Actinomycetota</taxon>
        <taxon>Actinomycetes</taxon>
        <taxon>Mycobacteriales</taxon>
        <taxon>Nocardiaceae</taxon>
        <taxon>Nocardia</taxon>
    </lineage>
</organism>
<dbReference type="InterPro" id="IPR043917">
    <property type="entry name" value="DUF5753"/>
</dbReference>
<keyword evidence="3" id="KW-1185">Reference proteome</keyword>
<feature type="domain" description="HTH cro/C1-type" evidence="1">
    <location>
        <begin position="25"/>
        <end position="80"/>
    </location>
</feature>
<dbReference type="SUPFAM" id="SSF47413">
    <property type="entry name" value="lambda repressor-like DNA-binding domains"/>
    <property type="match status" value="1"/>
</dbReference>
<dbReference type="CDD" id="cd00093">
    <property type="entry name" value="HTH_XRE"/>
    <property type="match status" value="1"/>
</dbReference>
<evidence type="ECO:0000313" key="3">
    <source>
        <dbReference type="Proteomes" id="UP000540412"/>
    </source>
</evidence>
<evidence type="ECO:0000259" key="1">
    <source>
        <dbReference type="PROSITE" id="PS50943"/>
    </source>
</evidence>
<sequence length="303" mass="34729">MTDHSQADDNPRMPTLPRRQLARILRDGRDTAGLSIARAAMLVDLSKAALQRYETGRNARISRPHIRALCELYEFDEERTKFVLELAEAAKQRSPIENYGDIISDTFQLFIGLELIAVRQFSYSLTMPGLLQTLAYARGITRRWVENNNELDSSAVDRLVKLRMDRQRAIKRSVHPMQFEAVIDESALYQQIDGPDVMHEQLRFLLDASQSPNVTLRVHPFSAGYPLGMANATFNILDFPEARSGEMQEPTLAFLESAWRTAYVDDPAVVDDYVRFVNVLRKESYSQSNTRQLIKSVIKRYQK</sequence>
<dbReference type="RefSeq" id="WP_157185738.1">
    <property type="nucleotide sequence ID" value="NZ_JACHIT010000002.1"/>
</dbReference>
<protein>
    <submittedName>
        <fullName evidence="2">Transcriptional regulator with XRE-family HTH domain</fullName>
    </submittedName>
</protein>
<dbReference type="Gene3D" id="1.10.260.40">
    <property type="entry name" value="lambda repressor-like DNA-binding domains"/>
    <property type="match status" value="1"/>
</dbReference>
<dbReference type="EMBL" id="JACHIT010000002">
    <property type="protein sequence ID" value="MBB5915539.1"/>
    <property type="molecule type" value="Genomic_DNA"/>
</dbReference>